<evidence type="ECO:0008006" key="4">
    <source>
        <dbReference type="Google" id="ProtNLM"/>
    </source>
</evidence>
<evidence type="ECO:0000313" key="2">
    <source>
        <dbReference type="EMBL" id="PLW75165.1"/>
    </source>
</evidence>
<keyword evidence="3" id="KW-1185">Reference proteome</keyword>
<dbReference type="AlphaFoldDB" id="A0A2N5XL18"/>
<name>A0A2N5XL18_9HYPH</name>
<feature type="signal peptide" evidence="1">
    <location>
        <begin position="1"/>
        <end position="20"/>
    </location>
</feature>
<reference evidence="2 3" key="1">
    <citation type="submission" date="2018-01" db="EMBL/GenBank/DDBJ databases">
        <title>The draft genome sequence of Cohaesibacter sp. H1304.</title>
        <authorList>
            <person name="Wang N.-N."/>
            <person name="Du Z.-J."/>
        </authorList>
    </citation>
    <scope>NUCLEOTIDE SEQUENCE [LARGE SCALE GENOMIC DNA]</scope>
    <source>
        <strain evidence="2 3">H1304</strain>
    </source>
</reference>
<feature type="chain" id="PRO_5014646089" description="DUF3251 domain-containing protein" evidence="1">
    <location>
        <begin position="21"/>
        <end position="199"/>
    </location>
</feature>
<dbReference type="EMBL" id="PKUQ01000055">
    <property type="protein sequence ID" value="PLW75165.1"/>
    <property type="molecule type" value="Genomic_DNA"/>
</dbReference>
<dbReference type="Proteomes" id="UP000234881">
    <property type="component" value="Unassembled WGS sequence"/>
</dbReference>
<dbReference type="PROSITE" id="PS51257">
    <property type="entry name" value="PROKAR_LIPOPROTEIN"/>
    <property type="match status" value="1"/>
</dbReference>
<organism evidence="2 3">
    <name type="scientific">Cohaesibacter celericrescens</name>
    <dbReference type="NCBI Taxonomy" id="2067669"/>
    <lineage>
        <taxon>Bacteria</taxon>
        <taxon>Pseudomonadati</taxon>
        <taxon>Pseudomonadota</taxon>
        <taxon>Alphaproteobacteria</taxon>
        <taxon>Hyphomicrobiales</taxon>
        <taxon>Cohaesibacteraceae</taxon>
    </lineage>
</organism>
<evidence type="ECO:0000256" key="1">
    <source>
        <dbReference type="SAM" id="SignalP"/>
    </source>
</evidence>
<dbReference type="OrthoDB" id="195732at2"/>
<keyword evidence="1" id="KW-0732">Signal</keyword>
<gene>
    <name evidence="2" type="ORF">C0081_22245</name>
</gene>
<sequence length="199" mass="22491">MKKTLLLSASILFASCQTGAASTVPRFADMDTKKLYEQIDTWLNRDIVTLSVESQNAKYGKLSEEKIINLDEKWRAERESDDKPMIAATLSSPLSIYLTRMQGQSYGLFVEVFVMDDKGLNVGQSSITSDFWQGDEGKYQKTYQVGPTAIFVDEPEWDADLKIWRVQINKSLINPQNKQLIGAATIEVNLTELARRQAQ</sequence>
<proteinExistence type="predicted"/>
<comment type="caution">
    <text evidence="2">The sequence shown here is derived from an EMBL/GenBank/DDBJ whole genome shotgun (WGS) entry which is preliminary data.</text>
</comment>
<evidence type="ECO:0000313" key="3">
    <source>
        <dbReference type="Proteomes" id="UP000234881"/>
    </source>
</evidence>
<dbReference type="RefSeq" id="WP_101536063.1">
    <property type="nucleotide sequence ID" value="NZ_JBFHIU010000018.1"/>
</dbReference>
<accession>A0A2N5XL18</accession>
<protein>
    <recommendedName>
        <fullName evidence="4">DUF3251 domain-containing protein</fullName>
    </recommendedName>
</protein>